<dbReference type="STRING" id="34690.A0A182U888"/>
<protein>
    <recommendedName>
        <fullName evidence="6">Oxysterol-binding protein</fullName>
    </recommendedName>
</protein>
<comment type="similarity">
    <text evidence="1">Belongs to the OSBP family.</text>
</comment>
<evidence type="ECO:0000256" key="3">
    <source>
        <dbReference type="SAM" id="MobiDB-lite"/>
    </source>
</evidence>
<dbReference type="PANTHER" id="PTHR10972:SF205">
    <property type="entry name" value="OXYSTEROL-BINDING PROTEIN 1"/>
    <property type="match status" value="1"/>
</dbReference>
<evidence type="ECO:0008006" key="6">
    <source>
        <dbReference type="Google" id="ProtNLM"/>
    </source>
</evidence>
<dbReference type="GO" id="GO:0005886">
    <property type="term" value="C:plasma membrane"/>
    <property type="evidence" value="ECO:0007669"/>
    <property type="project" value="TreeGrafter"/>
</dbReference>
<dbReference type="VEuPathDB" id="VectorBase:AMEC015714"/>
<dbReference type="PANTHER" id="PTHR10972">
    <property type="entry name" value="OXYSTEROL-BINDING PROTEIN-RELATED"/>
    <property type="match status" value="1"/>
</dbReference>
<dbReference type="Proteomes" id="UP000075902">
    <property type="component" value="Unassembled WGS sequence"/>
</dbReference>
<dbReference type="GO" id="GO:0097038">
    <property type="term" value="C:perinuclear endoplasmic reticulum"/>
    <property type="evidence" value="ECO:0007669"/>
    <property type="project" value="TreeGrafter"/>
</dbReference>
<feature type="region of interest" description="Disordered" evidence="3">
    <location>
        <begin position="52"/>
        <end position="79"/>
    </location>
</feature>
<organism evidence="4 5">
    <name type="scientific">Anopheles melas</name>
    <dbReference type="NCBI Taxonomy" id="34690"/>
    <lineage>
        <taxon>Eukaryota</taxon>
        <taxon>Metazoa</taxon>
        <taxon>Ecdysozoa</taxon>
        <taxon>Arthropoda</taxon>
        <taxon>Hexapoda</taxon>
        <taxon>Insecta</taxon>
        <taxon>Pterygota</taxon>
        <taxon>Neoptera</taxon>
        <taxon>Endopterygota</taxon>
        <taxon>Diptera</taxon>
        <taxon>Nematocera</taxon>
        <taxon>Culicoidea</taxon>
        <taxon>Culicidae</taxon>
        <taxon>Anophelinae</taxon>
        <taxon>Anopheles</taxon>
    </lineage>
</organism>
<dbReference type="GO" id="GO:0032934">
    <property type="term" value="F:sterol binding"/>
    <property type="evidence" value="ECO:0007669"/>
    <property type="project" value="TreeGrafter"/>
</dbReference>
<evidence type="ECO:0000313" key="4">
    <source>
        <dbReference type="EnsemblMetazoa" id="AMEC015714-PA"/>
    </source>
</evidence>
<dbReference type="GO" id="GO:0005829">
    <property type="term" value="C:cytosol"/>
    <property type="evidence" value="ECO:0007669"/>
    <property type="project" value="TreeGrafter"/>
</dbReference>
<evidence type="ECO:0000256" key="2">
    <source>
        <dbReference type="ARBA" id="ARBA00022553"/>
    </source>
</evidence>
<dbReference type="EnsemblMetazoa" id="AMEC015714-RA">
    <property type="protein sequence ID" value="AMEC015714-PA"/>
    <property type="gene ID" value="AMEC015714"/>
</dbReference>
<dbReference type="AlphaFoldDB" id="A0A182U888"/>
<sequence length="237" mass="26609">MSGQYYYFLGSCLFAYAATSASDDEDNEFYDAQEEGGSVTQEDSSFILNIPVTTHHNHRRNSNDATGSSSEGEDGNSETQQVLVVAENLDNMDVTDRISVHSSQALTPTLANQSKVVRKRRTRVPDKPNYPLNLWSIIKNCIGKDLSKIPMPVNFNEPLSMLQRLTEDFEYSEILDKAAQAKDTCEQLAYVTAFTVSSYSTTSNRTGKPFNPLLGETYECDRTDDLGWRCINEQVRE</sequence>
<proteinExistence type="inferred from homology"/>
<dbReference type="Pfam" id="PF01237">
    <property type="entry name" value="Oxysterol_BP"/>
    <property type="match status" value="1"/>
</dbReference>
<reference evidence="4" key="2">
    <citation type="submission" date="2020-05" db="UniProtKB">
        <authorList>
            <consortium name="EnsemblMetazoa"/>
        </authorList>
    </citation>
    <scope>IDENTIFICATION</scope>
    <source>
        <strain evidence="4">CM1001059</strain>
    </source>
</reference>
<reference evidence="5" key="1">
    <citation type="submission" date="2014-01" db="EMBL/GenBank/DDBJ databases">
        <title>The Genome Sequence of Anopheles melas CM1001059_A (V2).</title>
        <authorList>
            <consortium name="The Broad Institute Genomics Platform"/>
            <person name="Neafsey D.E."/>
            <person name="Besansky N."/>
            <person name="Howell P."/>
            <person name="Walton C."/>
            <person name="Young S.K."/>
            <person name="Zeng Q."/>
            <person name="Gargeya S."/>
            <person name="Fitzgerald M."/>
            <person name="Haas B."/>
            <person name="Abouelleil A."/>
            <person name="Allen A.W."/>
            <person name="Alvarado L."/>
            <person name="Arachchi H.M."/>
            <person name="Berlin A.M."/>
            <person name="Chapman S.B."/>
            <person name="Gainer-Dewar J."/>
            <person name="Goldberg J."/>
            <person name="Griggs A."/>
            <person name="Gujja S."/>
            <person name="Hansen M."/>
            <person name="Howarth C."/>
            <person name="Imamovic A."/>
            <person name="Ireland A."/>
            <person name="Larimer J."/>
            <person name="McCowan C."/>
            <person name="Murphy C."/>
            <person name="Pearson M."/>
            <person name="Poon T.W."/>
            <person name="Priest M."/>
            <person name="Roberts A."/>
            <person name="Saif S."/>
            <person name="Shea T."/>
            <person name="Sisk P."/>
            <person name="Sykes S."/>
            <person name="Wortman J."/>
            <person name="Nusbaum C."/>
            <person name="Birren B."/>
        </authorList>
    </citation>
    <scope>NUCLEOTIDE SEQUENCE [LARGE SCALE GENOMIC DNA]</scope>
    <source>
        <strain evidence="5">CM1001059</strain>
    </source>
</reference>
<name>A0A182U888_9DIPT</name>
<evidence type="ECO:0000313" key="5">
    <source>
        <dbReference type="Proteomes" id="UP000075902"/>
    </source>
</evidence>
<dbReference type="InterPro" id="IPR037239">
    <property type="entry name" value="OSBP_sf"/>
</dbReference>
<keyword evidence="5" id="KW-1185">Reference proteome</keyword>
<accession>A0A182U888</accession>
<dbReference type="SUPFAM" id="SSF144000">
    <property type="entry name" value="Oxysterol-binding protein-like"/>
    <property type="match status" value="1"/>
</dbReference>
<keyword evidence="2" id="KW-0597">Phosphoprotein</keyword>
<dbReference type="InterPro" id="IPR000648">
    <property type="entry name" value="Oxysterol-bd"/>
</dbReference>
<evidence type="ECO:0000256" key="1">
    <source>
        <dbReference type="ARBA" id="ARBA00008842"/>
    </source>
</evidence>